<name>A0A1D7XLH1_9CLOT</name>
<feature type="coiled-coil region" evidence="1">
    <location>
        <begin position="43"/>
        <end position="70"/>
    </location>
</feature>
<evidence type="ECO:0000313" key="2">
    <source>
        <dbReference type="EMBL" id="AOR24171.1"/>
    </source>
</evidence>
<dbReference type="AlphaFoldDB" id="A0A1D7XLH1"/>
<keyword evidence="3" id="KW-1185">Reference proteome</keyword>
<dbReference type="EMBL" id="CP017253">
    <property type="protein sequence ID" value="AOR24171.1"/>
    <property type="molecule type" value="Genomic_DNA"/>
</dbReference>
<dbReference type="STRING" id="394958.BGI42_10710"/>
<organism evidence="2 3">
    <name type="scientific">Clostridium taeniosporum</name>
    <dbReference type="NCBI Taxonomy" id="394958"/>
    <lineage>
        <taxon>Bacteria</taxon>
        <taxon>Bacillati</taxon>
        <taxon>Bacillota</taxon>
        <taxon>Clostridia</taxon>
        <taxon>Eubacteriales</taxon>
        <taxon>Clostridiaceae</taxon>
        <taxon>Clostridium</taxon>
    </lineage>
</organism>
<proteinExistence type="predicted"/>
<dbReference type="KEGG" id="ctae:BGI42_10710"/>
<dbReference type="RefSeq" id="WP_069680308.1">
    <property type="nucleotide sequence ID" value="NZ_CP017253.2"/>
</dbReference>
<accession>A0A1D7XLH1</accession>
<evidence type="ECO:0000313" key="3">
    <source>
        <dbReference type="Proteomes" id="UP000094652"/>
    </source>
</evidence>
<dbReference type="Proteomes" id="UP000094652">
    <property type="component" value="Chromosome"/>
</dbReference>
<reference evidence="3" key="1">
    <citation type="submission" date="2016-09" db="EMBL/GenBank/DDBJ databases">
        <title>Genomics of Clostridium taeniosporum, an organism which forms endospores with ribbon-like appendages.</title>
        <authorList>
            <person name="Walker J.R."/>
        </authorList>
    </citation>
    <scope>NUCLEOTIDE SEQUENCE [LARGE SCALE GENOMIC DNA]</scope>
    <source>
        <strain evidence="3">1/k</strain>
    </source>
</reference>
<dbReference type="OrthoDB" id="9928909at2"/>
<gene>
    <name evidence="2" type="ORF">BGI42_10710</name>
</gene>
<protein>
    <submittedName>
        <fullName evidence="2">Uncharacterized protein</fullName>
    </submittedName>
</protein>
<evidence type="ECO:0000256" key="1">
    <source>
        <dbReference type="SAM" id="Coils"/>
    </source>
</evidence>
<keyword evidence="1" id="KW-0175">Coiled coil</keyword>
<sequence>MNKKVVDFYSILTEEKDNIGKFSKIIKASDELAKRMNIVISEMNSIKQDMIMLEENINKERVRTEEIEDKINDIRINEVKDNINGIVEILVHNLPKDIKAEFNKEYCDEFDKQVVDLMKFNNIIGEIIIYNDDNELKVDVKLWEGQEKFQQFIIKEKYRIFKIISFINTSLSYDE</sequence>